<feature type="compositionally biased region" description="Acidic residues" evidence="1">
    <location>
        <begin position="41"/>
        <end position="51"/>
    </location>
</feature>
<organism evidence="3 4">
    <name type="scientific">Dillenia turbinata</name>
    <dbReference type="NCBI Taxonomy" id="194707"/>
    <lineage>
        <taxon>Eukaryota</taxon>
        <taxon>Viridiplantae</taxon>
        <taxon>Streptophyta</taxon>
        <taxon>Embryophyta</taxon>
        <taxon>Tracheophyta</taxon>
        <taxon>Spermatophyta</taxon>
        <taxon>Magnoliopsida</taxon>
        <taxon>eudicotyledons</taxon>
        <taxon>Gunneridae</taxon>
        <taxon>Pentapetalae</taxon>
        <taxon>Dilleniales</taxon>
        <taxon>Dilleniaceae</taxon>
        <taxon>Dillenia</taxon>
    </lineage>
</organism>
<name>A0AAN8UGR9_9MAGN</name>
<feature type="non-terminal residue" evidence="3">
    <location>
        <position position="213"/>
    </location>
</feature>
<evidence type="ECO:0000313" key="3">
    <source>
        <dbReference type="EMBL" id="KAK6915305.1"/>
    </source>
</evidence>
<keyword evidence="2" id="KW-0812">Transmembrane</keyword>
<dbReference type="EMBL" id="JBAMMX010000025">
    <property type="protein sequence ID" value="KAK6915305.1"/>
    <property type="molecule type" value="Genomic_DNA"/>
</dbReference>
<feature type="transmembrane region" description="Helical" evidence="2">
    <location>
        <begin position="195"/>
        <end position="212"/>
    </location>
</feature>
<evidence type="ECO:0000256" key="2">
    <source>
        <dbReference type="SAM" id="Phobius"/>
    </source>
</evidence>
<evidence type="ECO:0000313" key="4">
    <source>
        <dbReference type="Proteomes" id="UP001370490"/>
    </source>
</evidence>
<dbReference type="AlphaFoldDB" id="A0AAN8UGR9"/>
<feature type="region of interest" description="Disordered" evidence="1">
    <location>
        <begin position="164"/>
        <end position="191"/>
    </location>
</feature>
<protein>
    <submittedName>
        <fullName evidence="3">Uncharacterized protein</fullName>
    </submittedName>
</protein>
<evidence type="ECO:0000256" key="1">
    <source>
        <dbReference type="SAM" id="MobiDB-lite"/>
    </source>
</evidence>
<feature type="compositionally biased region" description="Basic residues" evidence="1">
    <location>
        <begin position="182"/>
        <end position="191"/>
    </location>
</feature>
<accession>A0AAN8UGR9</accession>
<feature type="region of interest" description="Disordered" evidence="1">
    <location>
        <begin position="24"/>
        <end position="52"/>
    </location>
</feature>
<dbReference type="Proteomes" id="UP001370490">
    <property type="component" value="Unassembled WGS sequence"/>
</dbReference>
<dbReference type="PANTHER" id="PTHR35719">
    <property type="entry name" value="OS01G0680600 PROTEIN"/>
    <property type="match status" value="1"/>
</dbReference>
<keyword evidence="2" id="KW-0472">Membrane</keyword>
<reference evidence="3 4" key="1">
    <citation type="submission" date="2023-12" db="EMBL/GenBank/DDBJ databases">
        <title>A high-quality genome assembly for Dillenia turbinata (Dilleniales).</title>
        <authorList>
            <person name="Chanderbali A."/>
        </authorList>
    </citation>
    <scope>NUCLEOTIDE SEQUENCE [LARGE SCALE GENOMIC DNA]</scope>
    <source>
        <strain evidence="3">LSX21</strain>
        <tissue evidence="3">Leaf</tissue>
    </source>
</reference>
<comment type="caution">
    <text evidence="3">The sequence shown here is derived from an EMBL/GenBank/DDBJ whole genome shotgun (WGS) entry which is preliminary data.</text>
</comment>
<keyword evidence="2" id="KW-1133">Transmembrane helix</keyword>
<sequence length="213" mass="24131">MALDDTKVGGIFGFVDNERFHTRSDSGSERIRNGRPRFNLDNDEGEEDDDGYGFGFRNNGKRRKWWSDESWDDYDDDDDDDGFGGLLVDSIDTDWIFKVFQAFGWIIPALFLSMILGTGSNALLMALALPLGQSFISLVIDKGGEGVQNFGGWDELDRKDWVDMSSKRGPTTTENGSQTPLKKGKKLSRRRNRDTSLLMRMLIAFFPFLGTWT</sequence>
<feature type="transmembrane region" description="Helical" evidence="2">
    <location>
        <begin position="95"/>
        <end position="116"/>
    </location>
</feature>
<gene>
    <name evidence="3" type="ORF">RJ641_020422</name>
</gene>
<feature type="compositionally biased region" description="Polar residues" evidence="1">
    <location>
        <begin position="168"/>
        <end position="180"/>
    </location>
</feature>
<dbReference type="PANTHER" id="PTHR35719:SF5">
    <property type="entry name" value="T6K12.7 PROTEIN"/>
    <property type="match status" value="1"/>
</dbReference>
<keyword evidence="4" id="KW-1185">Reference proteome</keyword>
<proteinExistence type="predicted"/>